<reference evidence="1 2" key="1">
    <citation type="submission" date="2020-04" db="EMBL/GenBank/DDBJ databases">
        <title>Zoogloea sp. G-4-1-14 isolated from soil.</title>
        <authorList>
            <person name="Dahal R.H."/>
        </authorList>
    </citation>
    <scope>NUCLEOTIDE SEQUENCE [LARGE SCALE GENOMIC DNA]</scope>
    <source>
        <strain evidence="1 2">G-4-1-14</strain>
    </source>
</reference>
<keyword evidence="2" id="KW-1185">Reference proteome</keyword>
<accession>A0A848G9J4</accession>
<dbReference type="InterPro" id="IPR012347">
    <property type="entry name" value="Ferritin-like"/>
</dbReference>
<name>A0A848G9J4_9RHOO</name>
<dbReference type="Pfam" id="PF13668">
    <property type="entry name" value="Ferritin_2"/>
    <property type="match status" value="1"/>
</dbReference>
<dbReference type="EMBL" id="JABBGA010000041">
    <property type="protein sequence ID" value="NML28958.1"/>
    <property type="molecule type" value="Genomic_DNA"/>
</dbReference>
<comment type="caution">
    <text evidence="1">The sequence shown here is derived from an EMBL/GenBank/DDBJ whole genome shotgun (WGS) entry which is preliminary data.</text>
</comment>
<dbReference type="Proteomes" id="UP000580043">
    <property type="component" value="Unassembled WGS sequence"/>
</dbReference>
<evidence type="ECO:0000313" key="1">
    <source>
        <dbReference type="EMBL" id="NML28958.1"/>
    </source>
</evidence>
<evidence type="ECO:0000313" key="2">
    <source>
        <dbReference type="Proteomes" id="UP000580043"/>
    </source>
</evidence>
<dbReference type="RefSeq" id="WP_169148459.1">
    <property type="nucleotide sequence ID" value="NZ_JABBGA010000041.1"/>
</dbReference>
<gene>
    <name evidence="1" type="ORF">HHL15_24715</name>
</gene>
<protein>
    <submittedName>
        <fullName evidence="1">Ferritin family protein</fullName>
    </submittedName>
</protein>
<dbReference type="InterPro" id="IPR009078">
    <property type="entry name" value="Ferritin-like_SF"/>
</dbReference>
<sequence>MDDIHLFLAHAIQLEREAARHYEELTEEMKTAGNTEVADFFRKMAGFSRKHLAEAMARGGFRTLPELRPDQMRWADGISPENAGWEGIDGFIDVIGALELALLAERRGHAFYAGIAAVSNNIKVKRMAAEFAEEEAEHVAELEKLIDRCAAA</sequence>
<dbReference type="Gene3D" id="1.20.1260.10">
    <property type="match status" value="1"/>
</dbReference>
<dbReference type="SUPFAM" id="SSF47240">
    <property type="entry name" value="Ferritin-like"/>
    <property type="match status" value="1"/>
</dbReference>
<dbReference type="AlphaFoldDB" id="A0A848G9J4"/>
<dbReference type="CDD" id="cd01045">
    <property type="entry name" value="Ferritin_like_AB"/>
    <property type="match status" value="1"/>
</dbReference>
<proteinExistence type="predicted"/>
<organism evidence="1 2">
    <name type="scientific">Zoogloea dura</name>
    <dbReference type="NCBI Taxonomy" id="2728840"/>
    <lineage>
        <taxon>Bacteria</taxon>
        <taxon>Pseudomonadati</taxon>
        <taxon>Pseudomonadota</taxon>
        <taxon>Betaproteobacteria</taxon>
        <taxon>Rhodocyclales</taxon>
        <taxon>Zoogloeaceae</taxon>
        <taxon>Zoogloea</taxon>
    </lineage>
</organism>